<dbReference type="Pfam" id="PF08220">
    <property type="entry name" value="HTH_DeoR"/>
    <property type="match status" value="1"/>
</dbReference>
<keyword evidence="1" id="KW-0805">Transcription regulation</keyword>
<feature type="domain" description="HTH deoR-type" evidence="4">
    <location>
        <begin position="306"/>
        <end position="357"/>
    </location>
</feature>
<dbReference type="GO" id="GO:0003677">
    <property type="term" value="F:DNA binding"/>
    <property type="evidence" value="ECO:0007669"/>
    <property type="project" value="InterPro"/>
</dbReference>
<protein>
    <submittedName>
        <fullName evidence="5">DeoR family transcriptional regulator</fullName>
    </submittedName>
</protein>
<evidence type="ECO:0000256" key="1">
    <source>
        <dbReference type="ARBA" id="ARBA00023015"/>
    </source>
</evidence>
<evidence type="ECO:0000259" key="4">
    <source>
        <dbReference type="Pfam" id="PF08220"/>
    </source>
</evidence>
<dbReference type="EMBL" id="CP034413">
    <property type="protein sequence ID" value="QCI59758.1"/>
    <property type="molecule type" value="Genomic_DNA"/>
</dbReference>
<evidence type="ECO:0000313" key="5">
    <source>
        <dbReference type="EMBL" id="QCI59758.1"/>
    </source>
</evidence>
<dbReference type="KEGG" id="obj:EIO64_11450"/>
<dbReference type="InterPro" id="IPR001034">
    <property type="entry name" value="DeoR_HTH"/>
</dbReference>
<dbReference type="InterPro" id="IPR036388">
    <property type="entry name" value="WH-like_DNA-bd_sf"/>
</dbReference>
<dbReference type="GeneID" id="89520378"/>
<dbReference type="RefSeq" id="WP_021749715.1">
    <property type="nucleotide sequence ID" value="NZ_CP034413.3"/>
</dbReference>
<name>A0A4D7AQ15_9FIRM</name>
<dbReference type="GO" id="GO:0015074">
    <property type="term" value="P:DNA integration"/>
    <property type="evidence" value="ECO:0007669"/>
    <property type="project" value="InterPro"/>
</dbReference>
<dbReference type="InterPro" id="IPR011010">
    <property type="entry name" value="DNA_brk_join_enz"/>
</dbReference>
<accession>A0A4D7AQ15</accession>
<dbReference type="GO" id="GO:0003700">
    <property type="term" value="F:DNA-binding transcription factor activity"/>
    <property type="evidence" value="ECO:0007669"/>
    <property type="project" value="InterPro"/>
</dbReference>
<gene>
    <name evidence="5" type="ORF">EIO64_11450</name>
</gene>
<organism evidence="5 6">
    <name type="scientific">Dysosmobacter welbionis</name>
    <dbReference type="NCBI Taxonomy" id="2093857"/>
    <lineage>
        <taxon>Bacteria</taxon>
        <taxon>Bacillati</taxon>
        <taxon>Bacillota</taxon>
        <taxon>Clostridia</taxon>
        <taxon>Eubacteriales</taxon>
        <taxon>Oscillospiraceae</taxon>
        <taxon>Dysosmobacter</taxon>
    </lineage>
</organism>
<proteinExistence type="predicted"/>
<dbReference type="GO" id="GO:0006310">
    <property type="term" value="P:DNA recombination"/>
    <property type="evidence" value="ECO:0007669"/>
    <property type="project" value="UniProtKB-KW"/>
</dbReference>
<evidence type="ECO:0000256" key="2">
    <source>
        <dbReference type="ARBA" id="ARBA00023163"/>
    </source>
</evidence>
<evidence type="ECO:0000256" key="3">
    <source>
        <dbReference type="ARBA" id="ARBA00023172"/>
    </source>
</evidence>
<keyword evidence="2" id="KW-0804">Transcription</keyword>
<evidence type="ECO:0000313" key="6">
    <source>
        <dbReference type="Proteomes" id="UP000298642"/>
    </source>
</evidence>
<keyword evidence="6" id="KW-1185">Reference proteome</keyword>
<sequence length="423" mass="48283">MQSYTLNRPDGALLCRVLEQHTNDAAGAILRLAWMAGLMRDEIQHLTWAQVDLLGEQLLLPDRAVPLAPELAAWLEALRRERNGSSERVVLSDRDQQPLAAQSISRLARAALDAGDLKAVRLIDLRHDYVLRQLERHDWQYVSRITGLEAAAMNVHFAAYLTEKKVSTRIRRKAAPQIDEFALWKLLQAEQDTPAGAALWLTWQLGLQVEEIASLRWDQVDLQKERLILPDRQVRLTSGVLSILQKLRKAAPPEAEWVLMSPRSRRPYERTRLSKLVRAALVQGGLDDLSLRDLRLDYDIRVGGENQVLDVVRRQGSITRNEVMALLRVSKNTAYNRLRQMVARGKLTKVGNRYYLPSTVVPPEDQEQAILAYLSEAGFAYRQDIARVLRIGPRQCWPILQRMLAEHQIAKDGQKYILLQKEA</sequence>
<dbReference type="AlphaFoldDB" id="A0A4D7AQ15"/>
<reference evidence="6" key="1">
    <citation type="submission" date="2018-12" db="EMBL/GenBank/DDBJ databases">
        <title>Dusodibacter welbiota gen. nov., sp. nov., isolated from human faeces and emended description of the Oscillibacter genus.</title>
        <authorList>
            <person name="Le Roy T."/>
            <person name="Van der Smissen P."/>
            <person name="Delzenne N."/>
            <person name="Muccioli G."/>
            <person name="Collet J.F."/>
            <person name="Cani P.D."/>
        </authorList>
    </citation>
    <scope>NUCLEOTIDE SEQUENCE [LARGE SCALE GENOMIC DNA]</scope>
    <source>
        <strain evidence="6">J115</strain>
    </source>
</reference>
<dbReference type="Proteomes" id="UP000298642">
    <property type="component" value="Chromosome"/>
</dbReference>
<dbReference type="SUPFAM" id="SSF56349">
    <property type="entry name" value="DNA breaking-rejoining enzymes"/>
    <property type="match status" value="2"/>
</dbReference>
<keyword evidence="3" id="KW-0233">DNA recombination</keyword>
<dbReference type="Gene3D" id="1.10.443.10">
    <property type="entry name" value="Intergrase catalytic core"/>
    <property type="match status" value="2"/>
</dbReference>
<dbReference type="Gene3D" id="1.10.10.10">
    <property type="entry name" value="Winged helix-like DNA-binding domain superfamily/Winged helix DNA-binding domain"/>
    <property type="match status" value="1"/>
</dbReference>
<dbReference type="InterPro" id="IPR013762">
    <property type="entry name" value="Integrase-like_cat_sf"/>
</dbReference>